<protein>
    <submittedName>
        <fullName evidence="1">Uncharacterized protein</fullName>
    </submittedName>
</protein>
<accession>A0A151MFX8</accession>
<reference evidence="1 2" key="1">
    <citation type="journal article" date="2012" name="Genome Biol.">
        <title>Sequencing three crocodilian genomes to illuminate the evolution of archosaurs and amniotes.</title>
        <authorList>
            <person name="St John J.A."/>
            <person name="Braun E.L."/>
            <person name="Isberg S.R."/>
            <person name="Miles L.G."/>
            <person name="Chong A.Y."/>
            <person name="Gongora J."/>
            <person name="Dalzell P."/>
            <person name="Moran C."/>
            <person name="Bed'hom B."/>
            <person name="Abzhanov A."/>
            <person name="Burgess S.C."/>
            <person name="Cooksey A.M."/>
            <person name="Castoe T.A."/>
            <person name="Crawford N.G."/>
            <person name="Densmore L.D."/>
            <person name="Drew J.C."/>
            <person name="Edwards S.V."/>
            <person name="Faircloth B.C."/>
            <person name="Fujita M.K."/>
            <person name="Greenwold M.J."/>
            <person name="Hoffmann F.G."/>
            <person name="Howard J.M."/>
            <person name="Iguchi T."/>
            <person name="Janes D.E."/>
            <person name="Khan S.Y."/>
            <person name="Kohno S."/>
            <person name="de Koning A.J."/>
            <person name="Lance S.L."/>
            <person name="McCarthy F.M."/>
            <person name="McCormack J.E."/>
            <person name="Merchant M.E."/>
            <person name="Peterson D.G."/>
            <person name="Pollock D.D."/>
            <person name="Pourmand N."/>
            <person name="Raney B.J."/>
            <person name="Roessler K.A."/>
            <person name="Sanford J.R."/>
            <person name="Sawyer R.H."/>
            <person name="Schmidt C.J."/>
            <person name="Triplett E.W."/>
            <person name="Tuberville T.D."/>
            <person name="Venegas-Anaya M."/>
            <person name="Howard J.T."/>
            <person name="Jarvis E.D."/>
            <person name="Guillette L.J.Jr."/>
            <person name="Glenn T.C."/>
            <person name="Green R.E."/>
            <person name="Ray D.A."/>
        </authorList>
    </citation>
    <scope>NUCLEOTIDE SEQUENCE [LARGE SCALE GENOMIC DNA]</scope>
    <source>
        <strain evidence="1">KSC_2009_1</strain>
    </source>
</reference>
<comment type="caution">
    <text evidence="1">The sequence shown here is derived from an EMBL/GenBank/DDBJ whole genome shotgun (WGS) entry which is preliminary data.</text>
</comment>
<dbReference type="AlphaFoldDB" id="A0A151MFX8"/>
<evidence type="ECO:0000313" key="2">
    <source>
        <dbReference type="Proteomes" id="UP000050525"/>
    </source>
</evidence>
<evidence type="ECO:0000313" key="1">
    <source>
        <dbReference type="EMBL" id="KYO23425.1"/>
    </source>
</evidence>
<sequence>MPCPGPFTRASCNAALGAPPHYSELFPGPQVLVSGALKWGREVRSLFPIDRCMPRSLYSSLPLREKVTF</sequence>
<dbReference type="Proteomes" id="UP000050525">
    <property type="component" value="Unassembled WGS sequence"/>
</dbReference>
<proteinExistence type="predicted"/>
<dbReference type="EMBL" id="AKHW03006215">
    <property type="protein sequence ID" value="KYO23425.1"/>
    <property type="molecule type" value="Genomic_DNA"/>
</dbReference>
<gene>
    <name evidence="1" type="ORF">Y1Q_0005795</name>
</gene>
<organism evidence="1 2">
    <name type="scientific">Alligator mississippiensis</name>
    <name type="common">American alligator</name>
    <dbReference type="NCBI Taxonomy" id="8496"/>
    <lineage>
        <taxon>Eukaryota</taxon>
        <taxon>Metazoa</taxon>
        <taxon>Chordata</taxon>
        <taxon>Craniata</taxon>
        <taxon>Vertebrata</taxon>
        <taxon>Euteleostomi</taxon>
        <taxon>Archelosauria</taxon>
        <taxon>Archosauria</taxon>
        <taxon>Crocodylia</taxon>
        <taxon>Alligatoridae</taxon>
        <taxon>Alligatorinae</taxon>
        <taxon>Alligator</taxon>
    </lineage>
</organism>
<keyword evidence="2" id="KW-1185">Reference proteome</keyword>
<name>A0A151MFX8_ALLMI</name>